<accession>A0A0B6Z7V6</accession>
<gene>
    <name evidence="1" type="primary">ORF50352</name>
</gene>
<dbReference type="EMBL" id="HACG01017141">
    <property type="protein sequence ID" value="CEK64006.1"/>
    <property type="molecule type" value="Transcribed_RNA"/>
</dbReference>
<organism evidence="1">
    <name type="scientific">Arion vulgaris</name>
    <dbReference type="NCBI Taxonomy" id="1028688"/>
    <lineage>
        <taxon>Eukaryota</taxon>
        <taxon>Metazoa</taxon>
        <taxon>Spiralia</taxon>
        <taxon>Lophotrochozoa</taxon>
        <taxon>Mollusca</taxon>
        <taxon>Gastropoda</taxon>
        <taxon>Heterobranchia</taxon>
        <taxon>Euthyneura</taxon>
        <taxon>Panpulmonata</taxon>
        <taxon>Eupulmonata</taxon>
        <taxon>Stylommatophora</taxon>
        <taxon>Helicina</taxon>
        <taxon>Arionoidea</taxon>
        <taxon>Arionidae</taxon>
        <taxon>Arion</taxon>
    </lineage>
</organism>
<name>A0A0B6Z7V6_9EUPU</name>
<feature type="non-terminal residue" evidence="1">
    <location>
        <position position="63"/>
    </location>
</feature>
<evidence type="ECO:0000313" key="1">
    <source>
        <dbReference type="EMBL" id="CEK64006.1"/>
    </source>
</evidence>
<protein>
    <submittedName>
        <fullName evidence="1">Uncharacterized protein</fullName>
    </submittedName>
</protein>
<reference evidence="1" key="1">
    <citation type="submission" date="2014-12" db="EMBL/GenBank/DDBJ databases">
        <title>Insight into the proteome of Arion vulgaris.</title>
        <authorList>
            <person name="Aradska J."/>
            <person name="Bulat T."/>
            <person name="Smidak R."/>
            <person name="Sarate P."/>
            <person name="Gangsoo J."/>
            <person name="Sialana F."/>
            <person name="Bilban M."/>
            <person name="Lubec G."/>
        </authorList>
    </citation>
    <scope>NUCLEOTIDE SEQUENCE</scope>
    <source>
        <tissue evidence="1">Skin</tissue>
    </source>
</reference>
<sequence length="63" mass="7016">MYQTTICRCSRGSVDPDLTTNVEPGNVSEIATLTSYTSCIVKQAFIFKWPSCVRLIDRTITIA</sequence>
<proteinExistence type="predicted"/>
<dbReference type="AlphaFoldDB" id="A0A0B6Z7V6"/>